<dbReference type="InterPro" id="IPR032675">
    <property type="entry name" value="LRR_dom_sf"/>
</dbReference>
<sequence length="752" mass="85189">MRMHRLKFLKFYSSHYSKGKKEKDKVHLREGLELLPDELRYLHWHRYPLRCLPSKFDPENLVELQMHHSSVEHLWEENQFNLEKLRGIDLSHSQHLTEIPNLSGASNLQTMVLNGCSRITKFPQISWNIKELKLSQTAIEEIPSAIEYLNQLVWLELNYCTRLQNLPSNIRNLTSLRQLSLEGCSSITEFPEISGDLNYLNLDGTAIDQVPSSIERLTKLNWLSLQYCTRLKRVSSSIFKLQYLTRCILSGCSRLDDLPEVLETKSNLMRLYLNRTAIKKLPALIEFLPLLNDLNSGYCKCIESLPNSICNMKSLSSLDLSGWLGVDKMLEDLPLSSSSGLSSLTKLNLSKCNLSTLPSALSCLPYLQSLNVSGNNFESLSLTPFSCLEELNISHCKGLQSLQEFPLPSRLLDLQAHHCISLETLPTSNVVFTGNWITQQSSIYYNCLKLDANARVNIMADAQLRIQVMATKAREPSPEDYLQMYLGRPSFSFCCPGNEIPEWFSHQHRGSRVVINLPLHWCSTKFLGFALCVVAAFGDCEYFNFCFNCKCYFLTKDGEVHEIVCDLEVIKIDGRLGFIESDHVFLLYAHGLSAVFQRDDGEHNLSIYSSCREVLFEFSHVDKDLQPIPNCKIKKCGVHLLYLEEETTQISGDDSLNEAGLVESGGDGIQNIVEDEEVHNSTTLEEEGTEHKSESEIDTLLLGKSGVKLRSSSWLDLLFCQYSSHSVHNGLLLPPENGLELEPAAFVDFGDC</sequence>
<name>A0A5C7IHK9_9ROSI</name>
<protein>
    <recommendedName>
        <fullName evidence="7">TIR domain-containing protein</fullName>
    </recommendedName>
</protein>
<accession>A0A5C7IHK9</accession>
<dbReference type="PANTHER" id="PTHR11017">
    <property type="entry name" value="LEUCINE-RICH REPEAT-CONTAINING PROTEIN"/>
    <property type="match status" value="1"/>
</dbReference>
<evidence type="ECO:0000256" key="2">
    <source>
        <dbReference type="ARBA" id="ARBA00022737"/>
    </source>
</evidence>
<dbReference type="GO" id="GO:0006952">
    <property type="term" value="P:defense response"/>
    <property type="evidence" value="ECO:0007669"/>
    <property type="project" value="InterPro"/>
</dbReference>
<dbReference type="InterPro" id="IPR044974">
    <property type="entry name" value="Disease_R_plants"/>
</dbReference>
<keyword evidence="2" id="KW-0677">Repeat</keyword>
<dbReference type="EMBL" id="VAHF01000002">
    <property type="protein sequence ID" value="TXG68598.1"/>
    <property type="molecule type" value="Genomic_DNA"/>
</dbReference>
<dbReference type="Proteomes" id="UP000323000">
    <property type="component" value="Chromosome 2"/>
</dbReference>
<dbReference type="InterPro" id="IPR055414">
    <property type="entry name" value="LRR_R13L4/SHOC2-like"/>
</dbReference>
<dbReference type="PANTHER" id="PTHR11017:SF479">
    <property type="entry name" value="DISEASE RESISTANCE PROTEIN (TIR-NBS-LRR CLASS) FAMILY"/>
    <property type="match status" value="1"/>
</dbReference>
<evidence type="ECO:0000313" key="5">
    <source>
        <dbReference type="EMBL" id="TXG68598.1"/>
    </source>
</evidence>
<dbReference type="Pfam" id="PF23598">
    <property type="entry name" value="LRR_14"/>
    <property type="match status" value="1"/>
</dbReference>
<feature type="domain" description="Disease resistance R13L4/SHOC-2-like LRR" evidence="4">
    <location>
        <begin position="197"/>
        <end position="391"/>
    </location>
</feature>
<keyword evidence="6" id="KW-1185">Reference proteome</keyword>
<reference evidence="6" key="1">
    <citation type="journal article" date="2019" name="Gigascience">
        <title>De novo genome assembly of the endangered Acer yangbiense, a plant species with extremely small populations endemic to Yunnan Province, China.</title>
        <authorList>
            <person name="Yang J."/>
            <person name="Wariss H.M."/>
            <person name="Tao L."/>
            <person name="Zhang R."/>
            <person name="Yun Q."/>
            <person name="Hollingsworth P."/>
            <person name="Dao Z."/>
            <person name="Luo G."/>
            <person name="Guo H."/>
            <person name="Ma Y."/>
            <person name="Sun W."/>
        </authorList>
    </citation>
    <scope>NUCLEOTIDE SEQUENCE [LARGE SCALE GENOMIC DNA]</scope>
    <source>
        <strain evidence="6">cv. Malutang</strain>
    </source>
</reference>
<dbReference type="AlphaFoldDB" id="A0A5C7IHK9"/>
<evidence type="ECO:0000313" key="6">
    <source>
        <dbReference type="Proteomes" id="UP000323000"/>
    </source>
</evidence>
<dbReference type="SUPFAM" id="SSF52058">
    <property type="entry name" value="L domain-like"/>
    <property type="match status" value="2"/>
</dbReference>
<evidence type="ECO:0000256" key="1">
    <source>
        <dbReference type="ARBA" id="ARBA00022614"/>
    </source>
</evidence>
<gene>
    <name evidence="5" type="ORF">EZV62_003533</name>
</gene>
<dbReference type="InterPro" id="IPR045344">
    <property type="entry name" value="C-JID"/>
</dbReference>
<evidence type="ECO:0000259" key="4">
    <source>
        <dbReference type="Pfam" id="PF23598"/>
    </source>
</evidence>
<dbReference type="OrthoDB" id="1166699at2759"/>
<keyword evidence="1" id="KW-0433">Leucine-rich repeat</keyword>
<dbReference type="Gene3D" id="3.80.10.10">
    <property type="entry name" value="Ribonuclease Inhibitor"/>
    <property type="match status" value="3"/>
</dbReference>
<proteinExistence type="predicted"/>
<comment type="caution">
    <text evidence="5">The sequence shown here is derived from an EMBL/GenBank/DDBJ whole genome shotgun (WGS) entry which is preliminary data.</text>
</comment>
<feature type="domain" description="C-JID" evidence="3">
    <location>
        <begin position="495"/>
        <end position="645"/>
    </location>
</feature>
<dbReference type="Pfam" id="PF07725">
    <property type="entry name" value="LRR_3"/>
    <property type="match status" value="1"/>
</dbReference>
<organism evidence="5 6">
    <name type="scientific">Acer yangbiense</name>
    <dbReference type="NCBI Taxonomy" id="1000413"/>
    <lineage>
        <taxon>Eukaryota</taxon>
        <taxon>Viridiplantae</taxon>
        <taxon>Streptophyta</taxon>
        <taxon>Embryophyta</taxon>
        <taxon>Tracheophyta</taxon>
        <taxon>Spermatophyta</taxon>
        <taxon>Magnoliopsida</taxon>
        <taxon>eudicotyledons</taxon>
        <taxon>Gunneridae</taxon>
        <taxon>Pentapetalae</taxon>
        <taxon>rosids</taxon>
        <taxon>malvids</taxon>
        <taxon>Sapindales</taxon>
        <taxon>Sapindaceae</taxon>
        <taxon>Hippocastanoideae</taxon>
        <taxon>Acereae</taxon>
        <taxon>Acer</taxon>
    </lineage>
</organism>
<dbReference type="InterPro" id="IPR011713">
    <property type="entry name" value="Leu-rich_rpt_3"/>
</dbReference>
<dbReference type="Pfam" id="PF20160">
    <property type="entry name" value="C-JID"/>
    <property type="match status" value="1"/>
</dbReference>
<evidence type="ECO:0000259" key="3">
    <source>
        <dbReference type="Pfam" id="PF20160"/>
    </source>
</evidence>
<evidence type="ECO:0008006" key="7">
    <source>
        <dbReference type="Google" id="ProtNLM"/>
    </source>
</evidence>